<evidence type="ECO:0000313" key="9">
    <source>
        <dbReference type="EMBL" id="EST07911.1"/>
    </source>
</evidence>
<evidence type="ECO:0000256" key="1">
    <source>
        <dbReference type="ARBA" id="ARBA00004141"/>
    </source>
</evidence>
<keyword evidence="6 7" id="KW-0472">Membrane</keyword>
<keyword evidence="5 7" id="KW-1133">Transmembrane helix</keyword>
<dbReference type="PANTHER" id="PTHR11660">
    <property type="entry name" value="SOLUTE CARRIER FAMILY 40 MEMBER"/>
    <property type="match status" value="1"/>
</dbReference>
<organism evidence="9 10">
    <name type="scientific">Kalmanozyma brasiliensis (strain GHG001)</name>
    <name type="common">Yeast</name>
    <name type="synonym">Pseudozyma brasiliensis</name>
    <dbReference type="NCBI Taxonomy" id="1365824"/>
    <lineage>
        <taxon>Eukaryota</taxon>
        <taxon>Fungi</taxon>
        <taxon>Dikarya</taxon>
        <taxon>Basidiomycota</taxon>
        <taxon>Ustilaginomycotina</taxon>
        <taxon>Ustilaginomycetes</taxon>
        <taxon>Ustilaginales</taxon>
        <taxon>Ustilaginaceae</taxon>
        <taxon>Kalmanozyma</taxon>
    </lineage>
</organism>
<feature type="region of interest" description="Disordered" evidence="8">
    <location>
        <begin position="1"/>
        <end position="23"/>
    </location>
</feature>
<dbReference type="RefSeq" id="XP_016292900.1">
    <property type="nucleotide sequence ID" value="XM_016437422.1"/>
</dbReference>
<name>V5EBV0_KALBG</name>
<feature type="transmembrane region" description="Helical" evidence="7">
    <location>
        <begin position="158"/>
        <end position="181"/>
    </location>
</feature>
<feature type="transmembrane region" description="Helical" evidence="7">
    <location>
        <begin position="118"/>
        <end position="138"/>
    </location>
</feature>
<evidence type="ECO:0000313" key="10">
    <source>
        <dbReference type="Proteomes" id="UP000019377"/>
    </source>
</evidence>
<keyword evidence="7" id="KW-0406">Ion transport</keyword>
<dbReference type="PANTHER" id="PTHR11660:SF57">
    <property type="entry name" value="SOLUTE CARRIER FAMILY 40 MEMBER"/>
    <property type="match status" value="1"/>
</dbReference>
<dbReference type="OrthoDB" id="648861at2759"/>
<protein>
    <recommendedName>
        <fullName evidence="7">Solute carrier family 40 member</fullName>
    </recommendedName>
</protein>
<dbReference type="OMA" id="VAMGHVM"/>
<evidence type="ECO:0000256" key="4">
    <source>
        <dbReference type="ARBA" id="ARBA00022692"/>
    </source>
</evidence>
<comment type="function">
    <text evidence="7">May be involved in iron transport and iron homeostasis.</text>
</comment>
<sequence>MSNRVDRPEPEVVGAGDAPNGDNFGALPASGPSDLDVRGTLLLAIQHASSSWGYRSAEFAYPLMMVQLFTNTLLPASIYGFVTTAGAILFSNNVGRLIDTYAHTKLRTLRAMILSQKLLVGASYGLFLILFSSTSLRIEAENGGKGPQIARTNARPWTIFGAITLLGIGVILSNVGVSVGVEREWVTIISDGSSARLTRLNAIMRRIDLISKLVSPLFVSALTSTISYQLAAVVLLSVNAITGIFELVFVGVVYRRFPSLAADEKGALERRRVAIEAKSNQDATEQQSGQANSRLHRIITRTTESIANDVRQQYRDWALFVRLPVFLTSMCISLLYMSVLSFDPTFIAYLKSETLYSDAFIAGMRAVGVVTGLIGTFVMPYMERKVGLVRTGSYSLFAELFPLIPAVVSLWITGSPRDRFGLSNKQRPSWNTDLLFSGLALSRIGLWAFDLSQLAMIQTALSPEQLGPDASRKNALMALQFSLQNVFDLGHYGLTLGWNRPQEFKYAATVSLAAVAAATFIYVVFYARRVRGHIVHLEGLQRLLSRKER</sequence>
<feature type="transmembrane region" description="Helical" evidence="7">
    <location>
        <begin position="319"/>
        <end position="339"/>
    </location>
</feature>
<feature type="transmembrane region" description="Helical" evidence="7">
    <location>
        <begin position="394"/>
        <end position="414"/>
    </location>
</feature>
<dbReference type="GeneID" id="27420094"/>
<dbReference type="EMBL" id="KI545862">
    <property type="protein sequence ID" value="EST07911.1"/>
    <property type="molecule type" value="Genomic_DNA"/>
</dbReference>
<evidence type="ECO:0000256" key="3">
    <source>
        <dbReference type="ARBA" id="ARBA00022448"/>
    </source>
</evidence>
<feature type="compositionally biased region" description="Basic and acidic residues" evidence="8">
    <location>
        <begin position="1"/>
        <end position="10"/>
    </location>
</feature>
<feature type="transmembrane region" description="Helical" evidence="7">
    <location>
        <begin position="78"/>
        <end position="98"/>
    </location>
</feature>
<evidence type="ECO:0000256" key="8">
    <source>
        <dbReference type="SAM" id="MobiDB-lite"/>
    </source>
</evidence>
<dbReference type="eggNOG" id="KOG2601">
    <property type="taxonomic scope" value="Eukaryota"/>
</dbReference>
<comment type="subcellular location">
    <subcellularLocation>
        <location evidence="1 7">Membrane</location>
        <topology evidence="1 7">Multi-pass membrane protein</topology>
    </subcellularLocation>
</comment>
<dbReference type="STRING" id="1365824.V5EBV0"/>
<dbReference type="AlphaFoldDB" id="V5EBV0"/>
<feature type="transmembrane region" description="Helical" evidence="7">
    <location>
        <begin position="234"/>
        <end position="254"/>
    </location>
</feature>
<dbReference type="InterPro" id="IPR009716">
    <property type="entry name" value="Ferroportin-1"/>
</dbReference>
<feature type="transmembrane region" description="Helical" evidence="7">
    <location>
        <begin position="359"/>
        <end position="382"/>
    </location>
</feature>
<evidence type="ECO:0000256" key="5">
    <source>
        <dbReference type="ARBA" id="ARBA00022989"/>
    </source>
</evidence>
<dbReference type="GO" id="GO:0016020">
    <property type="term" value="C:membrane"/>
    <property type="evidence" value="ECO:0007669"/>
    <property type="project" value="UniProtKB-SubCell"/>
</dbReference>
<feature type="transmembrane region" description="Helical" evidence="7">
    <location>
        <begin position="209"/>
        <end position="228"/>
    </location>
</feature>
<comment type="similarity">
    <text evidence="2 7">Belongs to the ferroportin (FP) (TC 2.A.100) family. SLC40A subfamily.</text>
</comment>
<gene>
    <name evidence="9" type="ORF">PSEUBRA_SCAF2g03025</name>
</gene>
<keyword evidence="10" id="KW-1185">Reference proteome</keyword>
<keyword evidence="3 7" id="KW-0813">Transport</keyword>
<evidence type="ECO:0000256" key="2">
    <source>
        <dbReference type="ARBA" id="ARBA00006279"/>
    </source>
</evidence>
<accession>V5EBV0</accession>
<comment type="caution">
    <text evidence="7">Lacks conserved residue(s) required for the propagation of feature annotation.</text>
</comment>
<keyword evidence="4 7" id="KW-0812">Transmembrane</keyword>
<reference evidence="10" key="1">
    <citation type="journal article" date="2013" name="Genome Announc.">
        <title>Draft genome sequence of Pseudozyma brasiliensis sp. nov. strain GHG001, a high producer of endo-1,4-xylanase isolated from an insect pest of sugarcane.</title>
        <authorList>
            <person name="Oliveira J.V.D.C."/>
            <person name="dos Santos R.A.C."/>
            <person name="Borges T.A."/>
            <person name="Riano-Pachon D.M."/>
            <person name="Goldman G.H."/>
        </authorList>
    </citation>
    <scope>NUCLEOTIDE SEQUENCE [LARGE SCALE GENOMIC DNA]</scope>
    <source>
        <strain evidence="10">GHG001</strain>
    </source>
</reference>
<dbReference type="Pfam" id="PF06963">
    <property type="entry name" value="FPN1"/>
    <property type="match status" value="1"/>
</dbReference>
<dbReference type="GO" id="GO:0005381">
    <property type="term" value="F:iron ion transmembrane transporter activity"/>
    <property type="evidence" value="ECO:0007669"/>
    <property type="project" value="UniProtKB-UniRule"/>
</dbReference>
<proteinExistence type="inferred from homology"/>
<dbReference type="Proteomes" id="UP000019377">
    <property type="component" value="Unassembled WGS sequence"/>
</dbReference>
<feature type="transmembrane region" description="Helical" evidence="7">
    <location>
        <begin position="506"/>
        <end position="527"/>
    </location>
</feature>
<dbReference type="HOGENOM" id="CLU_020370_5_0_1"/>
<dbReference type="InterPro" id="IPR036259">
    <property type="entry name" value="MFS_trans_sf"/>
</dbReference>
<evidence type="ECO:0000256" key="6">
    <source>
        <dbReference type="ARBA" id="ARBA00023136"/>
    </source>
</evidence>
<evidence type="ECO:0000256" key="7">
    <source>
        <dbReference type="RuleBase" id="RU365065"/>
    </source>
</evidence>
<dbReference type="SUPFAM" id="SSF103473">
    <property type="entry name" value="MFS general substrate transporter"/>
    <property type="match status" value="1"/>
</dbReference>